<gene>
    <name evidence="1" type="ORF">Pla52n_15730</name>
</gene>
<dbReference type="EMBL" id="SJPN01000002">
    <property type="protein sequence ID" value="TWU05858.1"/>
    <property type="molecule type" value="Genomic_DNA"/>
</dbReference>
<organism evidence="1 2">
    <name type="scientific">Stieleria varia</name>
    <dbReference type="NCBI Taxonomy" id="2528005"/>
    <lineage>
        <taxon>Bacteria</taxon>
        <taxon>Pseudomonadati</taxon>
        <taxon>Planctomycetota</taxon>
        <taxon>Planctomycetia</taxon>
        <taxon>Pirellulales</taxon>
        <taxon>Pirellulaceae</taxon>
        <taxon>Stieleria</taxon>
    </lineage>
</organism>
<sequence>MHSMTYSCSWRTFFAQREKSASSVAESVLGRLGIGVFGSASKEFWPFSELVGSKFGECRLS</sequence>
<accession>A0A5C6B1S7</accession>
<comment type="caution">
    <text evidence="1">The sequence shown here is derived from an EMBL/GenBank/DDBJ whole genome shotgun (WGS) entry which is preliminary data.</text>
</comment>
<proteinExistence type="predicted"/>
<reference evidence="1 2" key="1">
    <citation type="submission" date="2019-02" db="EMBL/GenBank/DDBJ databases">
        <title>Deep-cultivation of Planctomycetes and their phenomic and genomic characterization uncovers novel biology.</title>
        <authorList>
            <person name="Wiegand S."/>
            <person name="Jogler M."/>
            <person name="Boedeker C."/>
            <person name="Pinto D."/>
            <person name="Vollmers J."/>
            <person name="Rivas-Marin E."/>
            <person name="Kohn T."/>
            <person name="Peeters S.H."/>
            <person name="Heuer A."/>
            <person name="Rast P."/>
            <person name="Oberbeckmann S."/>
            <person name="Bunk B."/>
            <person name="Jeske O."/>
            <person name="Meyerdierks A."/>
            <person name="Storesund J.E."/>
            <person name="Kallscheuer N."/>
            <person name="Luecker S."/>
            <person name="Lage O.M."/>
            <person name="Pohl T."/>
            <person name="Merkel B.J."/>
            <person name="Hornburger P."/>
            <person name="Mueller R.-W."/>
            <person name="Bruemmer F."/>
            <person name="Labrenz M."/>
            <person name="Spormann A.M."/>
            <person name="Op Den Camp H."/>
            <person name="Overmann J."/>
            <person name="Amann R."/>
            <person name="Jetten M.S.M."/>
            <person name="Mascher T."/>
            <person name="Medema M.H."/>
            <person name="Devos D.P."/>
            <person name="Kaster A.-K."/>
            <person name="Ovreas L."/>
            <person name="Rohde M."/>
            <person name="Galperin M.Y."/>
            <person name="Jogler C."/>
        </authorList>
    </citation>
    <scope>NUCLEOTIDE SEQUENCE [LARGE SCALE GENOMIC DNA]</scope>
    <source>
        <strain evidence="1 2">Pla52n</strain>
    </source>
</reference>
<dbReference type="Proteomes" id="UP000320176">
    <property type="component" value="Unassembled WGS sequence"/>
</dbReference>
<evidence type="ECO:0000313" key="2">
    <source>
        <dbReference type="Proteomes" id="UP000320176"/>
    </source>
</evidence>
<protein>
    <submittedName>
        <fullName evidence="1">Uncharacterized protein</fullName>
    </submittedName>
</protein>
<evidence type="ECO:0000313" key="1">
    <source>
        <dbReference type="EMBL" id="TWU05858.1"/>
    </source>
</evidence>
<keyword evidence="2" id="KW-1185">Reference proteome</keyword>
<dbReference type="AlphaFoldDB" id="A0A5C6B1S7"/>
<name>A0A5C6B1S7_9BACT</name>